<evidence type="ECO:0000313" key="1">
    <source>
        <dbReference type="EMBL" id="RKQ84831.1"/>
    </source>
</evidence>
<gene>
    <name evidence="1" type="ORF">C8N24_6461</name>
</gene>
<keyword evidence="2" id="KW-1185">Reference proteome</keyword>
<evidence type="ECO:0000313" key="2">
    <source>
        <dbReference type="Proteomes" id="UP000278962"/>
    </source>
</evidence>
<proteinExistence type="predicted"/>
<name>A0A660KWZ8_9ACTN</name>
<dbReference type="AlphaFoldDB" id="A0A660KWZ8"/>
<dbReference type="EMBL" id="RBIL01000003">
    <property type="protein sequence ID" value="RKQ84831.1"/>
    <property type="molecule type" value="Genomic_DNA"/>
</dbReference>
<comment type="caution">
    <text evidence="1">The sequence shown here is derived from an EMBL/GenBank/DDBJ whole genome shotgun (WGS) entry which is preliminary data.</text>
</comment>
<accession>A0A660KWZ8</accession>
<sequence length="30" mass="3032">MLNVVLSAIAHGTQVGSEGIIAILIGLRQG</sequence>
<reference evidence="1 2" key="1">
    <citation type="submission" date="2018-10" db="EMBL/GenBank/DDBJ databases">
        <title>Genomic Encyclopedia of Archaeal and Bacterial Type Strains, Phase II (KMG-II): from individual species to whole genera.</title>
        <authorList>
            <person name="Goeker M."/>
        </authorList>
    </citation>
    <scope>NUCLEOTIDE SEQUENCE [LARGE SCALE GENOMIC DNA]</scope>
    <source>
        <strain evidence="1 2">DSM 14954</strain>
    </source>
</reference>
<protein>
    <submittedName>
        <fullName evidence="1">Uncharacterized protein</fullName>
    </submittedName>
</protein>
<organism evidence="1 2">
    <name type="scientific">Solirubrobacter pauli</name>
    <dbReference type="NCBI Taxonomy" id="166793"/>
    <lineage>
        <taxon>Bacteria</taxon>
        <taxon>Bacillati</taxon>
        <taxon>Actinomycetota</taxon>
        <taxon>Thermoleophilia</taxon>
        <taxon>Solirubrobacterales</taxon>
        <taxon>Solirubrobacteraceae</taxon>
        <taxon>Solirubrobacter</taxon>
    </lineage>
</organism>
<dbReference type="Proteomes" id="UP000278962">
    <property type="component" value="Unassembled WGS sequence"/>
</dbReference>